<dbReference type="SUPFAM" id="SSF46997">
    <property type="entry name" value="Bacterial immunoglobulin/albumin-binding domains"/>
    <property type="match status" value="2"/>
</dbReference>
<keyword evidence="1" id="KW-0175">Coiled coil</keyword>
<protein>
    <recommendedName>
        <fullName evidence="6">GA module</fullName>
    </recommendedName>
</protein>
<evidence type="ECO:0000256" key="1">
    <source>
        <dbReference type="SAM" id="Coils"/>
    </source>
</evidence>
<keyword evidence="3" id="KW-0472">Membrane</keyword>
<dbReference type="Pfam" id="PF07554">
    <property type="entry name" value="FIVAR"/>
    <property type="match status" value="7"/>
</dbReference>
<evidence type="ECO:0000256" key="3">
    <source>
        <dbReference type="SAM" id="Phobius"/>
    </source>
</evidence>
<feature type="transmembrane region" description="Helical" evidence="3">
    <location>
        <begin position="876"/>
        <end position="895"/>
    </location>
</feature>
<accession>A0A3E2THU9</accession>
<organism evidence="4 5">
    <name type="scientific">Anaerococcus nagyae</name>
    <dbReference type="NCBI Taxonomy" id="1755241"/>
    <lineage>
        <taxon>Bacteria</taxon>
        <taxon>Bacillati</taxon>
        <taxon>Bacillota</taxon>
        <taxon>Tissierellia</taxon>
        <taxon>Tissierellales</taxon>
        <taxon>Peptoniphilaceae</taxon>
        <taxon>Anaerococcus</taxon>
    </lineage>
</organism>
<feature type="region of interest" description="Disordered" evidence="2">
    <location>
        <begin position="823"/>
        <end position="853"/>
    </location>
</feature>
<dbReference type="AlphaFoldDB" id="A0A3E2THU9"/>
<keyword evidence="3" id="KW-0812">Transmembrane</keyword>
<proteinExistence type="predicted"/>
<dbReference type="OrthoDB" id="1688335at2"/>
<dbReference type="Gene3D" id="1.20.120.1850">
    <property type="entry name" value="Ebh helix bundles repeating unit (S and A modules)"/>
    <property type="match status" value="3"/>
</dbReference>
<dbReference type="EMBL" id="QVEU01000004">
    <property type="protein sequence ID" value="RGB75968.1"/>
    <property type="molecule type" value="Genomic_DNA"/>
</dbReference>
<dbReference type="InterPro" id="IPR009063">
    <property type="entry name" value="Ig/albumin-bd_sf"/>
</dbReference>
<feature type="coiled-coil region" evidence="1">
    <location>
        <begin position="450"/>
        <end position="501"/>
    </location>
</feature>
<evidence type="ECO:0000256" key="2">
    <source>
        <dbReference type="SAM" id="MobiDB-lite"/>
    </source>
</evidence>
<keyword evidence="3" id="KW-1133">Transmembrane helix</keyword>
<dbReference type="Proteomes" id="UP000261011">
    <property type="component" value="Unassembled WGS sequence"/>
</dbReference>
<evidence type="ECO:0008006" key="6">
    <source>
        <dbReference type="Google" id="ProtNLM"/>
    </source>
</evidence>
<keyword evidence="5" id="KW-1185">Reference proteome</keyword>
<sequence length="913" mass="101405">MKKKKVYAGTVALAIAVGTIIPLGNYNINSSAYAAEIEDQKENNEELNSLIDEQSTIQDSVSYKNASKIERETYDLAINNAKNSSDTDNKDKKTLIDNIKTAKKNLGGNSYITYEDRQALSSTIAMAKKLEVSIVNKNISNEDKNRLTSAIDESTNILNNNEVDSSDIDKQNKNLAGIINELEGKYELDGASALTSDDIESIKDTDSIAYGKAHSDLENLVNTVKKFTESSDYSKISSKDIVNSLSTSSNIAKKVYDNPNSSTDDLVSSYRNLNNAYNKALSNINRENTEFNRLKEQIKTYSNKPQNYDKASKSAQETYNIAKKRAQGLLADSKVSTEELNKALNNLKRATLTLAPVPIKTLDDNNSSRTYTIDDLKRLVNEADNYRENNTYKKSSAEAKKDYDNAIKEAEKIISADKYSDNDVENIINKINTIKKELENSDKGNDLGKIDKAIIELKKLKNNSEVVKKDLVYKNASVESKENYDKAINKAIDLLAEYANEKPISTEDIDNCIENIEKALKDLGYYEDTSEENDKSHLEDLISKAKFAINHKSFSKFAQTERERLKDAYEEAMKASTDEEIKSAISDLEAALKPFRELINDNDEDIGLNKLSLEKLVDLAYKVTKDKDYKNDVGLTQGKNLVDAIQAVENSKTSQDEEDSKKALISALSQSEIKPIVDKILNNDSSDKEESDENLSASIKKIIDEDHDFRNTDKYSKAQNSLKQKYEKAISDAKEVIKDKRSSKEELRKSLKELEDAKEALDGDKFEEKLKELESIFADKGKNIADSKIRSDLEKKINGLSESGDTTMDDLLAVESELNKAIPKGGVSGSNSPVTSTTKTTTTVPKTTTTTTPVTTTRQVPATINPGSIVRTGIKSLAGVIIVLAVAVGAFVLTGKNKDKNEGIKKERKDEIK</sequence>
<reference evidence="4 5" key="1">
    <citation type="submission" date="2018-08" db="EMBL/GenBank/DDBJ databases">
        <title>A genome reference for cultivated species of the human gut microbiota.</title>
        <authorList>
            <person name="Zou Y."/>
            <person name="Xue W."/>
            <person name="Luo G."/>
        </authorList>
    </citation>
    <scope>NUCLEOTIDE SEQUENCE [LARGE SCALE GENOMIC DNA]</scope>
    <source>
        <strain evidence="4 5">OF01-3</strain>
    </source>
</reference>
<feature type="coiled-coil region" evidence="1">
    <location>
        <begin position="270"/>
        <end position="304"/>
    </location>
</feature>
<name>A0A3E2THU9_9FIRM</name>
<feature type="coiled-coil region" evidence="1">
    <location>
        <begin position="30"/>
        <end position="57"/>
    </location>
</feature>
<comment type="caution">
    <text evidence="4">The sequence shown here is derived from an EMBL/GenBank/DDBJ whole genome shotgun (WGS) entry which is preliminary data.</text>
</comment>
<dbReference type="Gene3D" id="1.20.5.420">
    <property type="entry name" value="Immunoglobulin FC, subunit C"/>
    <property type="match status" value="1"/>
</dbReference>
<feature type="coiled-coil region" evidence="1">
    <location>
        <begin position="723"/>
        <end position="764"/>
    </location>
</feature>
<evidence type="ECO:0000313" key="5">
    <source>
        <dbReference type="Proteomes" id="UP000261011"/>
    </source>
</evidence>
<gene>
    <name evidence="4" type="ORF">DXA39_06500</name>
</gene>
<evidence type="ECO:0000313" key="4">
    <source>
        <dbReference type="EMBL" id="RGB75968.1"/>
    </source>
</evidence>
<dbReference type="RefSeq" id="WP_117521910.1">
    <property type="nucleotide sequence ID" value="NZ_JBHWMK010000044.1"/>
</dbReference>
<feature type="compositionally biased region" description="Low complexity" evidence="2">
    <location>
        <begin position="832"/>
        <end position="853"/>
    </location>
</feature>